<dbReference type="Proteomes" id="UP000019486">
    <property type="component" value="Unassembled WGS sequence"/>
</dbReference>
<evidence type="ECO:0000313" key="2">
    <source>
        <dbReference type="Proteomes" id="UP000019486"/>
    </source>
</evidence>
<dbReference type="AlphaFoldDB" id="W9GZZ1"/>
<comment type="caution">
    <text evidence="1">The sequence shown here is derived from an EMBL/GenBank/DDBJ whole genome shotgun (WGS) entry which is preliminary data.</text>
</comment>
<evidence type="ECO:0000313" key="1">
    <source>
        <dbReference type="EMBL" id="EWY39505.1"/>
    </source>
</evidence>
<organism evidence="1 2">
    <name type="scientific">Skermanella stibiiresistens SB22</name>
    <dbReference type="NCBI Taxonomy" id="1385369"/>
    <lineage>
        <taxon>Bacteria</taxon>
        <taxon>Pseudomonadati</taxon>
        <taxon>Pseudomonadota</taxon>
        <taxon>Alphaproteobacteria</taxon>
        <taxon>Rhodospirillales</taxon>
        <taxon>Azospirillaceae</taxon>
        <taxon>Skermanella</taxon>
    </lineage>
</organism>
<gene>
    <name evidence="1" type="ORF">N825_07230</name>
</gene>
<proteinExistence type="predicted"/>
<dbReference type="RefSeq" id="WP_037454691.1">
    <property type="nucleotide sequence ID" value="NZ_AVFL01000012.1"/>
</dbReference>
<dbReference type="EMBL" id="AVFL01000012">
    <property type="protein sequence ID" value="EWY39505.1"/>
    <property type="molecule type" value="Genomic_DNA"/>
</dbReference>
<dbReference type="STRING" id="1385369.N825_07230"/>
<dbReference type="Pfam" id="PF00227">
    <property type="entry name" value="Proteasome"/>
    <property type="match status" value="1"/>
</dbReference>
<dbReference type="InterPro" id="IPR029055">
    <property type="entry name" value="Ntn_hydrolases_N"/>
</dbReference>
<name>W9GZZ1_9PROT</name>
<dbReference type="OrthoDB" id="4699671at2"/>
<reference evidence="1 2" key="1">
    <citation type="submission" date="2013-08" db="EMBL/GenBank/DDBJ databases">
        <title>The genome sequence of Skermanella stibiiresistens.</title>
        <authorList>
            <person name="Zhu W."/>
            <person name="Wang G."/>
        </authorList>
    </citation>
    <scope>NUCLEOTIDE SEQUENCE [LARGE SCALE GENOMIC DNA]</scope>
    <source>
        <strain evidence="1 2">SB22</strain>
    </source>
</reference>
<dbReference type="GO" id="GO:0051603">
    <property type="term" value="P:proteolysis involved in protein catabolic process"/>
    <property type="evidence" value="ECO:0007669"/>
    <property type="project" value="InterPro"/>
</dbReference>
<sequence>MTIAIGLFCTDGLVIATDSAITVATHDGATTEMKAPKIFHLMDDVIFAYSGNFSMAERIRRRLSSFLPLWLEESATADDLGDRICAEFETMFGKYVTDPMRGIDCTIMLGVIFKGSPELILFSGGFRPQFYSKDYFYVAHGSGKQFADPFMSFLQNTCDISTLTVKHARLLSYWIIEHVIETNTGGVRGPVQLHYFLKREDGMGYDHISAINAEEYENKIWEINERINEVVFGQDREKPVEGGDLPRRLPRRRR</sequence>
<dbReference type="SUPFAM" id="SSF56235">
    <property type="entry name" value="N-terminal nucleophile aminohydrolases (Ntn hydrolases)"/>
    <property type="match status" value="1"/>
</dbReference>
<keyword evidence="2" id="KW-1185">Reference proteome</keyword>
<dbReference type="InterPro" id="IPR001353">
    <property type="entry name" value="Proteasome_sua/b"/>
</dbReference>
<protein>
    <recommendedName>
        <fullName evidence="3">Proteasome subunit beta</fullName>
    </recommendedName>
</protein>
<accession>W9GZZ1</accession>
<dbReference type="GO" id="GO:0005839">
    <property type="term" value="C:proteasome core complex"/>
    <property type="evidence" value="ECO:0007669"/>
    <property type="project" value="InterPro"/>
</dbReference>
<evidence type="ECO:0008006" key="3">
    <source>
        <dbReference type="Google" id="ProtNLM"/>
    </source>
</evidence>
<dbReference type="Gene3D" id="3.60.20.10">
    <property type="entry name" value="Glutamine Phosphoribosylpyrophosphate, subunit 1, domain 1"/>
    <property type="match status" value="1"/>
</dbReference>